<dbReference type="EMBL" id="CP023702">
    <property type="protein sequence ID" value="QEU76694.1"/>
    <property type="molecule type" value="Genomic_DNA"/>
</dbReference>
<evidence type="ECO:0000313" key="1">
    <source>
        <dbReference type="EMBL" id="QEU76694.1"/>
    </source>
</evidence>
<dbReference type="Proteomes" id="UP000326178">
    <property type="component" value="Chromosome"/>
</dbReference>
<name>A0A5J6FN16_9ACTN</name>
<gene>
    <name evidence="1" type="ORF">CP967_22435</name>
</gene>
<organism evidence="1 2">
    <name type="scientific">Streptomyces nitrosporeus</name>
    <dbReference type="NCBI Taxonomy" id="28894"/>
    <lineage>
        <taxon>Bacteria</taxon>
        <taxon>Bacillati</taxon>
        <taxon>Actinomycetota</taxon>
        <taxon>Actinomycetes</taxon>
        <taxon>Kitasatosporales</taxon>
        <taxon>Streptomycetaceae</taxon>
        <taxon>Streptomyces</taxon>
    </lineage>
</organism>
<proteinExistence type="predicted"/>
<evidence type="ECO:0000313" key="2">
    <source>
        <dbReference type="Proteomes" id="UP000326178"/>
    </source>
</evidence>
<dbReference type="AlphaFoldDB" id="A0A5J6FN16"/>
<evidence type="ECO:0008006" key="3">
    <source>
        <dbReference type="Google" id="ProtNLM"/>
    </source>
</evidence>
<reference evidence="1 2" key="1">
    <citation type="submission" date="2017-09" db="EMBL/GenBank/DDBJ databases">
        <authorList>
            <person name="Lee N."/>
            <person name="Cho B.-K."/>
        </authorList>
    </citation>
    <scope>NUCLEOTIDE SEQUENCE [LARGE SCALE GENOMIC DNA]</scope>
    <source>
        <strain evidence="1 2">ATCC 12769</strain>
    </source>
</reference>
<keyword evidence="2" id="KW-1185">Reference proteome</keyword>
<dbReference type="OrthoDB" id="4321110at2"/>
<dbReference type="KEGG" id="snk:CP967_22435"/>
<protein>
    <recommendedName>
        <fullName evidence="3">Secreted protein</fullName>
    </recommendedName>
</protein>
<accession>A0A5J6FN16</accession>
<sequence>MLGTAGLVLGTAGAGSAEAASACSGRLVKTVPFSTGSLRVYKTRSYACAMTVAKKPGPRRVMRVSLQPRGGKAVVDSGSYTKWAGPVRVHALNRCVRASGSVAGASGSTGWIEC</sequence>